<dbReference type="InterPro" id="IPR051010">
    <property type="entry name" value="BCAA_transport"/>
</dbReference>
<name>A0A6L9VYP2_9ACTN</name>
<keyword evidence="5" id="KW-1133">Transmembrane helix</keyword>
<dbReference type="Pfam" id="PF13458">
    <property type="entry name" value="Peripla_BP_6"/>
    <property type="match status" value="1"/>
</dbReference>
<protein>
    <submittedName>
        <fullName evidence="11">ABC transporter substrate-binding protein</fullName>
    </submittedName>
</protein>
<feature type="signal peptide" evidence="9">
    <location>
        <begin position="1"/>
        <end position="24"/>
    </location>
</feature>
<keyword evidence="8" id="KW-0325">Glycoprotein</keyword>
<gene>
    <name evidence="11" type="ORF">GCU60_01285</name>
</gene>
<dbReference type="InterPro" id="IPR000337">
    <property type="entry name" value="GPCR_3"/>
</dbReference>
<evidence type="ECO:0000259" key="10">
    <source>
        <dbReference type="Pfam" id="PF13458"/>
    </source>
</evidence>
<dbReference type="RefSeq" id="WP_163201830.1">
    <property type="nucleotide sequence ID" value="NZ_JAAGWG010000002.1"/>
</dbReference>
<evidence type="ECO:0000256" key="1">
    <source>
        <dbReference type="ARBA" id="ARBA00004141"/>
    </source>
</evidence>
<comment type="subcellular location">
    <subcellularLocation>
        <location evidence="1">Membrane</location>
        <topology evidence="1">Multi-pass membrane protein</topology>
    </subcellularLocation>
</comment>
<dbReference type="PRINTS" id="PR00248">
    <property type="entry name" value="GPCRMGR"/>
</dbReference>
<organism evidence="11 12">
    <name type="scientific">Blastococcus saxobsidens</name>
    <dbReference type="NCBI Taxonomy" id="138336"/>
    <lineage>
        <taxon>Bacteria</taxon>
        <taxon>Bacillati</taxon>
        <taxon>Actinomycetota</taxon>
        <taxon>Actinomycetes</taxon>
        <taxon>Geodermatophilales</taxon>
        <taxon>Geodermatophilaceae</taxon>
        <taxon>Blastococcus</taxon>
    </lineage>
</organism>
<keyword evidence="3" id="KW-0812">Transmembrane</keyword>
<feature type="domain" description="Leucine-binding protein" evidence="10">
    <location>
        <begin position="224"/>
        <end position="443"/>
    </location>
</feature>
<dbReference type="CDD" id="cd06346">
    <property type="entry name" value="PBP1_ABC_ligand_binding-like"/>
    <property type="match status" value="1"/>
</dbReference>
<accession>A0A6L9VYP2</accession>
<evidence type="ECO:0000313" key="11">
    <source>
        <dbReference type="EMBL" id="NEK84401.1"/>
    </source>
</evidence>
<evidence type="ECO:0000256" key="7">
    <source>
        <dbReference type="ARBA" id="ARBA00023170"/>
    </source>
</evidence>
<dbReference type="EMBL" id="JAAGWG010000002">
    <property type="protein sequence ID" value="NEK84401.1"/>
    <property type="molecule type" value="Genomic_DNA"/>
</dbReference>
<dbReference type="InterPro" id="IPR028081">
    <property type="entry name" value="Leu-bd"/>
</dbReference>
<dbReference type="Proteomes" id="UP000479241">
    <property type="component" value="Unassembled WGS sequence"/>
</dbReference>
<dbReference type="GO" id="GO:0004930">
    <property type="term" value="F:G protein-coupled receptor activity"/>
    <property type="evidence" value="ECO:0007669"/>
    <property type="project" value="InterPro"/>
</dbReference>
<dbReference type="PANTHER" id="PTHR30483:SF6">
    <property type="entry name" value="PERIPLASMIC BINDING PROTEIN OF ABC TRANSPORTER FOR NATURAL AMINO ACIDS"/>
    <property type="match status" value="1"/>
</dbReference>
<comment type="caution">
    <text evidence="11">The sequence shown here is derived from an EMBL/GenBank/DDBJ whole genome shotgun (WGS) entry which is preliminary data.</text>
</comment>
<dbReference type="Gene3D" id="3.40.50.2300">
    <property type="match status" value="3"/>
</dbReference>
<comment type="similarity">
    <text evidence="2">Belongs to the leucine-binding protein family.</text>
</comment>
<evidence type="ECO:0000256" key="3">
    <source>
        <dbReference type="ARBA" id="ARBA00022692"/>
    </source>
</evidence>
<keyword evidence="7" id="KW-0675">Receptor</keyword>
<evidence type="ECO:0000256" key="6">
    <source>
        <dbReference type="ARBA" id="ARBA00023136"/>
    </source>
</evidence>
<evidence type="ECO:0000313" key="12">
    <source>
        <dbReference type="Proteomes" id="UP000479241"/>
    </source>
</evidence>
<feature type="chain" id="PRO_5039715684" evidence="9">
    <location>
        <begin position="25"/>
        <end position="444"/>
    </location>
</feature>
<evidence type="ECO:0000256" key="4">
    <source>
        <dbReference type="ARBA" id="ARBA00022729"/>
    </source>
</evidence>
<dbReference type="InterPro" id="IPR028082">
    <property type="entry name" value="Peripla_BP_I"/>
</dbReference>
<dbReference type="GO" id="GO:0016020">
    <property type="term" value="C:membrane"/>
    <property type="evidence" value="ECO:0007669"/>
    <property type="project" value="UniProtKB-SubCell"/>
</dbReference>
<dbReference type="SUPFAM" id="SSF53822">
    <property type="entry name" value="Periplasmic binding protein-like I"/>
    <property type="match status" value="2"/>
</dbReference>
<dbReference type="AlphaFoldDB" id="A0A6L9VYP2"/>
<dbReference type="PANTHER" id="PTHR30483">
    <property type="entry name" value="LEUCINE-SPECIFIC-BINDING PROTEIN"/>
    <property type="match status" value="1"/>
</dbReference>
<evidence type="ECO:0000256" key="9">
    <source>
        <dbReference type="SAM" id="SignalP"/>
    </source>
</evidence>
<sequence length="444" mass="44856">MRTGTTARGIAVTGAALLALTACGGGDAGGDTGDSGGDSGEKQVNVYGTDGNMGNALGESFTDEGALAGMKGTTPLTDLGDEFTNRLLEIDPDLQDFNYAGETYDAVLIAAVASQLAGSTDPAVFAPYINGVTFGGDTCEDFASCKEIVDGGGNPDYDGVSGPLAFAEAGEPSVASFGILQFGPDNAIASDDTQFELAGDEANAASDEGPAPAAPGATAADPLVVGTLLPQTGDLAFLGPPEIAGAELAVQEINAAGGVLGVPVELIQRDSGDTSTDIATQSVDALLQQNVDVIVGAASSAVTRTVIDKITGAGVVQISPANTSDEFTNYNDNGLYFRTAPPDTLQSRALSDLIINDGANTVGILARNDSYGTGLAEGTVDNLVSSGLAEDSIELVVYDPTAANFDAEVQQMVDLNPDAIVVIGFEESARIIDGLNSQGIGPKR</sequence>
<keyword evidence="4 9" id="KW-0732">Signal</keyword>
<keyword evidence="6" id="KW-0472">Membrane</keyword>
<dbReference type="PROSITE" id="PS51257">
    <property type="entry name" value="PROKAR_LIPOPROTEIN"/>
    <property type="match status" value="1"/>
</dbReference>
<reference evidence="11 12" key="1">
    <citation type="submission" date="2019-12" db="EMBL/GenBank/DDBJ databases">
        <title>the WGS of Blastococcus saxobsidens 67B17.</title>
        <authorList>
            <person name="Jiang Z."/>
        </authorList>
    </citation>
    <scope>NUCLEOTIDE SEQUENCE [LARGE SCALE GENOMIC DNA]</scope>
    <source>
        <strain evidence="11 12">67B17</strain>
    </source>
</reference>
<evidence type="ECO:0000256" key="2">
    <source>
        <dbReference type="ARBA" id="ARBA00010062"/>
    </source>
</evidence>
<proteinExistence type="inferred from homology"/>
<evidence type="ECO:0000256" key="5">
    <source>
        <dbReference type="ARBA" id="ARBA00022989"/>
    </source>
</evidence>
<evidence type="ECO:0000256" key="8">
    <source>
        <dbReference type="ARBA" id="ARBA00023180"/>
    </source>
</evidence>